<dbReference type="AlphaFoldDB" id="A0A1G4KN41"/>
<dbReference type="Proteomes" id="UP000189911">
    <property type="component" value="Chromosome H"/>
</dbReference>
<name>A0A1G4KN41_9SACH</name>
<dbReference type="SUPFAM" id="SSF52799">
    <property type="entry name" value="(Phosphotyrosine protein) phosphatases II"/>
    <property type="match status" value="1"/>
</dbReference>
<dbReference type="PANTHER" id="PTHR31126">
    <property type="entry name" value="TYROSINE-PROTEIN PHOSPHATASE"/>
    <property type="match status" value="1"/>
</dbReference>
<evidence type="ECO:0000313" key="1">
    <source>
        <dbReference type="EMBL" id="SCV05933.1"/>
    </source>
</evidence>
<dbReference type="GO" id="GO:0004721">
    <property type="term" value="F:phosphoprotein phosphatase activity"/>
    <property type="evidence" value="ECO:0007669"/>
    <property type="project" value="InterPro"/>
</dbReference>
<dbReference type="PROSITE" id="PS00383">
    <property type="entry name" value="TYR_PHOSPHATASE_1"/>
    <property type="match status" value="1"/>
</dbReference>
<accession>A0A1G4KN41</accession>
<dbReference type="InterPro" id="IPR029058">
    <property type="entry name" value="AB_hydrolase_fold"/>
</dbReference>
<reference evidence="2" key="1">
    <citation type="submission" date="2016-03" db="EMBL/GenBank/DDBJ databases">
        <authorList>
            <person name="Devillers Hugo."/>
        </authorList>
    </citation>
    <scope>NUCLEOTIDE SEQUENCE [LARGE SCALE GENOMIC DNA]</scope>
</reference>
<dbReference type="PANTHER" id="PTHR31126:SF1">
    <property type="entry name" value="TYROSINE SPECIFIC PROTEIN PHOSPHATASES DOMAIN-CONTAINING PROTEIN"/>
    <property type="match status" value="1"/>
</dbReference>
<dbReference type="EMBL" id="LT598447">
    <property type="protein sequence ID" value="SCV05933.1"/>
    <property type="molecule type" value="Genomic_DNA"/>
</dbReference>
<dbReference type="InterPro" id="IPR029021">
    <property type="entry name" value="Prot-tyrosine_phosphatase-like"/>
</dbReference>
<sequence length="613" mass="69938">MVQQDIVETTVIKKQEISPQERFLYLKHSEFHGSTGIACVLTLPTSLKFGSLREKVLNEEQYGFPQHKLVLLCHGHSAHKNTVYMPMLAQRLADKGYYVLRIDFRNMGDSEPNRDAKLGRTIAQDCEDIETVYQWAATEQCRKLTGYTLVLDTIVAHSRGVMSMFEFARKRYVPNLINACGRFVAHGLYEKSLRRNPNWDRDGGFSCQILRFGKMQDIWIPKSETVSAASVDTSKFAEIDSRSWVMSIYGSADTVIPLSALAQYSNLFQGRHTADLVMYADHNFYGLANDKNAHDLPLRKGLVNYNVTVVERIASFLEPEQQLQRFYKSTSFIQDSWNPSQSLARWPLPHEFSHVSNFRDVGGFVTRNGLRVKPRILFRCANPGEITEAGLQYMTQNLKVSQVFDLRSAKEVKENKVINGVPVTNIPFNNQQSADPQDMSLIYRGMFLSPYMFPQAYKIMLQNSIPAIAQFCRYLIEGHCNQSHAAVFHCAGGKDRTGILAMLILGLLGVDDDTIARDFELTTIGLQPERKLLKVLEDRGDIYYQMLNSDKLAQEYRATPESMCRSLVSSKYEAMRLFLDQFRVLHESFDHFFLNVVKLSTSDIRAIKSTLLE</sequence>
<proteinExistence type="predicted"/>
<dbReference type="Pfam" id="PF13350">
    <property type="entry name" value="Y_phosphatase3"/>
    <property type="match status" value="1"/>
</dbReference>
<dbReference type="InterPro" id="IPR026893">
    <property type="entry name" value="Tyr/Ser_Pase_IphP-type"/>
</dbReference>
<organism evidence="1 2">
    <name type="scientific">Lachancea nothofagi CBS 11611</name>
    <dbReference type="NCBI Taxonomy" id="1266666"/>
    <lineage>
        <taxon>Eukaryota</taxon>
        <taxon>Fungi</taxon>
        <taxon>Dikarya</taxon>
        <taxon>Ascomycota</taxon>
        <taxon>Saccharomycotina</taxon>
        <taxon>Saccharomycetes</taxon>
        <taxon>Saccharomycetales</taxon>
        <taxon>Saccharomycetaceae</taxon>
        <taxon>Lachancea</taxon>
    </lineage>
</organism>
<protein>
    <submittedName>
        <fullName evidence="1">LANO_0H18382g1_1</fullName>
    </submittedName>
</protein>
<dbReference type="Gene3D" id="3.40.50.1820">
    <property type="entry name" value="alpha/beta hydrolase"/>
    <property type="match status" value="1"/>
</dbReference>
<dbReference type="InterPro" id="IPR016130">
    <property type="entry name" value="Tyr_Pase_AS"/>
</dbReference>
<gene>
    <name evidence="1" type="ORF">LANO_0H18382G</name>
</gene>
<evidence type="ECO:0000313" key="2">
    <source>
        <dbReference type="Proteomes" id="UP000189911"/>
    </source>
</evidence>
<dbReference type="SUPFAM" id="SSF53474">
    <property type="entry name" value="alpha/beta-Hydrolases"/>
    <property type="match status" value="1"/>
</dbReference>
<dbReference type="OrthoDB" id="449382at2759"/>
<dbReference type="Gene3D" id="3.90.190.10">
    <property type="entry name" value="Protein tyrosine phosphatase superfamily"/>
    <property type="match status" value="1"/>
</dbReference>
<keyword evidence="2" id="KW-1185">Reference proteome</keyword>